<dbReference type="RefSeq" id="WP_350242511.1">
    <property type="nucleotide sequence ID" value="NZ_CP158299.1"/>
</dbReference>
<dbReference type="InterPro" id="IPR018644">
    <property type="entry name" value="DUF2071"/>
</dbReference>
<dbReference type="Gene3D" id="2.40.400.10">
    <property type="entry name" value="Acetoacetate decarboxylase-like"/>
    <property type="match status" value="1"/>
</dbReference>
<accession>A0AAU7U8U1</accession>
<dbReference type="InterPro" id="IPR023375">
    <property type="entry name" value="ADC_dom_sf"/>
</dbReference>
<dbReference type="PANTHER" id="PTHR39186">
    <property type="entry name" value="DUF2071 FAMILY PROTEIN"/>
    <property type="match status" value="1"/>
</dbReference>
<dbReference type="AlphaFoldDB" id="A0AAU7U8U1"/>
<sequence>MTPLPSGPWVLQMRWLELCFMHWAVDPAVLRPQLPAGLTLDTYDGQAYLGVVPFRMAGVRPRGTVDVPGVSAFPELNLRTYVTAGGVPGVWFYSLDAAQPLAVRLARSLFHLPYFDARMQLERRGDVLAYASQRTHRGAPAGQFAAAYRPVGPAFEAERGTLEDFLTRRLALYSADRQGRVYRGHIHHVPWPLQRAEAELRVNTLAEPLGVALEGAPHLLYSRRLDVQAWAIRPVR</sequence>
<dbReference type="SUPFAM" id="SSF160104">
    <property type="entry name" value="Acetoacetate decarboxylase-like"/>
    <property type="match status" value="1"/>
</dbReference>
<reference evidence="1" key="1">
    <citation type="submission" date="2024-06" db="EMBL/GenBank/DDBJ databases">
        <title>Draft Genome Sequence of Deinococcus sonorensis Type Strain KR-87, a Biofilm Producing Representative of the Genus Deinococcus.</title>
        <authorList>
            <person name="Boren L.S."/>
            <person name="Grosso R.A."/>
            <person name="Hugenberg-Cox A.N."/>
            <person name="Hill J.T.E."/>
            <person name="Albert C.M."/>
            <person name="Tuohy J.M."/>
        </authorList>
    </citation>
    <scope>NUCLEOTIDE SEQUENCE</scope>
    <source>
        <strain evidence="1">KR-87</strain>
    </source>
</reference>
<evidence type="ECO:0000313" key="1">
    <source>
        <dbReference type="EMBL" id="XBV84474.1"/>
    </source>
</evidence>
<organism evidence="1">
    <name type="scientific">Deinococcus sonorensis KR-87</name>
    <dbReference type="NCBI Taxonomy" id="694439"/>
    <lineage>
        <taxon>Bacteria</taxon>
        <taxon>Thermotogati</taxon>
        <taxon>Deinococcota</taxon>
        <taxon>Deinococci</taxon>
        <taxon>Deinococcales</taxon>
        <taxon>Deinococcaceae</taxon>
        <taxon>Deinococcus</taxon>
    </lineage>
</organism>
<protein>
    <submittedName>
        <fullName evidence="1">DUF2071 domain-containing protein</fullName>
    </submittedName>
</protein>
<dbReference type="PANTHER" id="PTHR39186:SF1">
    <property type="entry name" value="DUF2071 DOMAIN-CONTAINING PROTEIN"/>
    <property type="match status" value="1"/>
</dbReference>
<dbReference type="Pfam" id="PF09844">
    <property type="entry name" value="DUF2071"/>
    <property type="match status" value="1"/>
</dbReference>
<gene>
    <name evidence="1" type="ORF">ABOD76_13605</name>
</gene>
<name>A0AAU7U8U1_9DEIO</name>
<dbReference type="EMBL" id="CP158299">
    <property type="protein sequence ID" value="XBV84474.1"/>
    <property type="molecule type" value="Genomic_DNA"/>
</dbReference>
<dbReference type="KEGG" id="dsc:ABOD76_13605"/>
<proteinExistence type="predicted"/>